<sequence>MVNSGLFTISNTLESIDVEEGEQTNKEITIYMFLNQCGYPVTETGCHQIKRCLRTSQLPRFMLPSDMMMSTDIQFTNSSVSALDICLMSFGDARTMSARIADQADYGPLIPARIAARIHYEVECTGIHHQAYSSFHATFEMGDSAEFSARV</sequence>
<dbReference type="AlphaFoldDB" id="A0A4Y1RFM8"/>
<protein>
    <submittedName>
        <fullName evidence="1">Uncharacterized protein</fullName>
    </submittedName>
</protein>
<gene>
    <name evidence="1" type="ORF">Prudu_013352</name>
</gene>
<dbReference type="EMBL" id="AP019301">
    <property type="protein sequence ID" value="BBH02698.1"/>
    <property type="molecule type" value="Genomic_DNA"/>
</dbReference>
<name>A0A4Y1RFM8_PRUDU</name>
<organism evidence="1">
    <name type="scientific">Prunus dulcis</name>
    <name type="common">Almond</name>
    <name type="synonym">Amygdalus dulcis</name>
    <dbReference type="NCBI Taxonomy" id="3755"/>
    <lineage>
        <taxon>Eukaryota</taxon>
        <taxon>Viridiplantae</taxon>
        <taxon>Streptophyta</taxon>
        <taxon>Embryophyta</taxon>
        <taxon>Tracheophyta</taxon>
        <taxon>Spermatophyta</taxon>
        <taxon>Magnoliopsida</taxon>
        <taxon>eudicotyledons</taxon>
        <taxon>Gunneridae</taxon>
        <taxon>Pentapetalae</taxon>
        <taxon>rosids</taxon>
        <taxon>fabids</taxon>
        <taxon>Rosales</taxon>
        <taxon>Rosaceae</taxon>
        <taxon>Amygdaloideae</taxon>
        <taxon>Amygdaleae</taxon>
        <taxon>Prunus</taxon>
    </lineage>
</organism>
<proteinExistence type="predicted"/>
<accession>A0A4Y1RFM8</accession>
<reference evidence="1" key="1">
    <citation type="journal article" date="2019" name="Science">
        <title>Mutation of a bHLH transcription factor allowed almond domestication.</title>
        <authorList>
            <person name="Sanchez-Perez R."/>
            <person name="Pavan S."/>
            <person name="Mazzeo R."/>
            <person name="Moldovan C."/>
            <person name="Aiese Cigliano R."/>
            <person name="Del Cueto J."/>
            <person name="Ricciardi F."/>
            <person name="Lotti C."/>
            <person name="Ricciardi L."/>
            <person name="Dicenta F."/>
            <person name="Lopez-Marques R.L."/>
            <person name="Lindberg Moller B."/>
        </authorList>
    </citation>
    <scope>NUCLEOTIDE SEQUENCE</scope>
</reference>
<evidence type="ECO:0000313" key="1">
    <source>
        <dbReference type="EMBL" id="BBH02698.1"/>
    </source>
</evidence>